<keyword evidence="3" id="KW-1185">Reference proteome</keyword>
<dbReference type="PANTHER" id="PTHR21115">
    <property type="entry name" value="GH06117P-RELATED"/>
    <property type="match status" value="1"/>
</dbReference>
<evidence type="ECO:0000313" key="2">
    <source>
        <dbReference type="EMBL" id="EDW50826.1"/>
    </source>
</evidence>
<organism evidence="3">
    <name type="scientific">Drosophila sechellia</name>
    <name type="common">Fruit fly</name>
    <dbReference type="NCBI Taxonomy" id="7238"/>
    <lineage>
        <taxon>Eukaryota</taxon>
        <taxon>Metazoa</taxon>
        <taxon>Ecdysozoa</taxon>
        <taxon>Arthropoda</taxon>
        <taxon>Hexapoda</taxon>
        <taxon>Insecta</taxon>
        <taxon>Pterygota</taxon>
        <taxon>Neoptera</taxon>
        <taxon>Endopterygota</taxon>
        <taxon>Diptera</taxon>
        <taxon>Brachycera</taxon>
        <taxon>Muscomorpha</taxon>
        <taxon>Ephydroidea</taxon>
        <taxon>Drosophilidae</taxon>
        <taxon>Drosophila</taxon>
        <taxon>Sophophora</taxon>
    </lineage>
</organism>
<dbReference type="InterPro" id="IPR031962">
    <property type="entry name" value="DUF4781"/>
</dbReference>
<dbReference type="Proteomes" id="UP000001292">
    <property type="component" value="Unassembled WGS sequence"/>
</dbReference>
<feature type="domain" description="DUF4781" evidence="1">
    <location>
        <begin position="2"/>
        <end position="76"/>
    </location>
</feature>
<reference evidence="2 3" key="1">
    <citation type="journal article" date="2007" name="Nature">
        <title>Evolution of genes and genomes on the Drosophila phylogeny.</title>
        <authorList>
            <consortium name="Drosophila 12 Genomes Consortium"/>
            <person name="Clark A.G."/>
            <person name="Eisen M.B."/>
            <person name="Smith D.R."/>
            <person name="Bergman C.M."/>
            <person name="Oliver B."/>
            <person name="Markow T.A."/>
            <person name="Kaufman T.C."/>
            <person name="Kellis M."/>
            <person name="Gelbart W."/>
            <person name="Iyer V.N."/>
            <person name="Pollard D.A."/>
            <person name="Sackton T.B."/>
            <person name="Larracuente A.M."/>
            <person name="Singh N.D."/>
            <person name="Abad J.P."/>
            <person name="Abt D.N."/>
            <person name="Adryan B."/>
            <person name="Aguade M."/>
            <person name="Akashi H."/>
            <person name="Anderson W.W."/>
            <person name="Aquadro C.F."/>
            <person name="Ardell D.H."/>
            <person name="Arguello R."/>
            <person name="Artieri C.G."/>
            <person name="Barbash D.A."/>
            <person name="Barker D."/>
            <person name="Barsanti P."/>
            <person name="Batterham P."/>
            <person name="Batzoglou S."/>
            <person name="Begun D."/>
            <person name="Bhutkar A."/>
            <person name="Blanco E."/>
            <person name="Bosak S.A."/>
            <person name="Bradley R.K."/>
            <person name="Brand A.D."/>
            <person name="Brent M.R."/>
            <person name="Brooks A.N."/>
            <person name="Brown R.H."/>
            <person name="Butlin R.K."/>
            <person name="Caggese C."/>
            <person name="Calvi B.R."/>
            <person name="Bernardo de Carvalho A."/>
            <person name="Caspi A."/>
            <person name="Castrezana S."/>
            <person name="Celniker S.E."/>
            <person name="Chang J.L."/>
            <person name="Chapple C."/>
            <person name="Chatterji S."/>
            <person name="Chinwalla A."/>
            <person name="Civetta A."/>
            <person name="Clifton S.W."/>
            <person name="Comeron J.M."/>
            <person name="Costello J.C."/>
            <person name="Coyne J.A."/>
            <person name="Daub J."/>
            <person name="David R.G."/>
            <person name="Delcher A.L."/>
            <person name="Delehaunty K."/>
            <person name="Do C.B."/>
            <person name="Ebling H."/>
            <person name="Edwards K."/>
            <person name="Eickbush T."/>
            <person name="Evans J.D."/>
            <person name="Filipski A."/>
            <person name="Findeiss S."/>
            <person name="Freyhult E."/>
            <person name="Fulton L."/>
            <person name="Fulton R."/>
            <person name="Garcia A.C."/>
            <person name="Gardiner A."/>
            <person name="Garfield D.A."/>
            <person name="Garvin B.E."/>
            <person name="Gibson G."/>
            <person name="Gilbert D."/>
            <person name="Gnerre S."/>
            <person name="Godfrey J."/>
            <person name="Good R."/>
            <person name="Gotea V."/>
            <person name="Gravely B."/>
            <person name="Greenberg A.J."/>
            <person name="Griffiths-Jones S."/>
            <person name="Gross S."/>
            <person name="Guigo R."/>
            <person name="Gustafson E.A."/>
            <person name="Haerty W."/>
            <person name="Hahn M.W."/>
            <person name="Halligan D.L."/>
            <person name="Halpern A.L."/>
            <person name="Halter G.M."/>
            <person name="Han M.V."/>
            <person name="Heger A."/>
            <person name="Hillier L."/>
            <person name="Hinrichs A.S."/>
            <person name="Holmes I."/>
            <person name="Hoskins R.A."/>
            <person name="Hubisz M.J."/>
            <person name="Hultmark D."/>
            <person name="Huntley M.A."/>
            <person name="Jaffe D.B."/>
            <person name="Jagadeeshan S."/>
            <person name="Jeck W.R."/>
            <person name="Johnson J."/>
            <person name="Jones C.D."/>
            <person name="Jordan W.C."/>
            <person name="Karpen G.H."/>
            <person name="Kataoka E."/>
            <person name="Keightley P.D."/>
            <person name="Kheradpour P."/>
            <person name="Kirkness E.F."/>
            <person name="Koerich L.B."/>
            <person name="Kristiansen K."/>
            <person name="Kudrna D."/>
            <person name="Kulathinal R.J."/>
            <person name="Kumar S."/>
            <person name="Kwok R."/>
            <person name="Lander E."/>
            <person name="Langley C.H."/>
            <person name="Lapoint R."/>
            <person name="Lazzaro B.P."/>
            <person name="Lee S.J."/>
            <person name="Levesque L."/>
            <person name="Li R."/>
            <person name="Lin C.F."/>
            <person name="Lin M.F."/>
            <person name="Lindblad-Toh K."/>
            <person name="Llopart A."/>
            <person name="Long M."/>
            <person name="Low L."/>
            <person name="Lozovsky E."/>
            <person name="Lu J."/>
            <person name="Luo M."/>
            <person name="Machado C.A."/>
            <person name="Makalowski W."/>
            <person name="Marzo M."/>
            <person name="Matsuda M."/>
            <person name="Matzkin L."/>
            <person name="McAllister B."/>
            <person name="McBride C.S."/>
            <person name="McKernan B."/>
            <person name="McKernan K."/>
            <person name="Mendez-Lago M."/>
            <person name="Minx P."/>
            <person name="Mollenhauer M.U."/>
            <person name="Montooth K."/>
            <person name="Mount S.M."/>
            <person name="Mu X."/>
            <person name="Myers E."/>
            <person name="Negre B."/>
            <person name="Newfeld S."/>
            <person name="Nielsen R."/>
            <person name="Noor M.A."/>
            <person name="O'Grady P."/>
            <person name="Pachter L."/>
            <person name="Papaceit M."/>
            <person name="Parisi M.J."/>
            <person name="Parisi M."/>
            <person name="Parts L."/>
            <person name="Pedersen J.S."/>
            <person name="Pesole G."/>
            <person name="Phillippy A.M."/>
            <person name="Ponting C.P."/>
            <person name="Pop M."/>
            <person name="Porcelli D."/>
            <person name="Powell J.R."/>
            <person name="Prohaska S."/>
            <person name="Pruitt K."/>
            <person name="Puig M."/>
            <person name="Quesneville H."/>
            <person name="Ram K.R."/>
            <person name="Rand D."/>
            <person name="Rasmussen M.D."/>
            <person name="Reed L.K."/>
            <person name="Reenan R."/>
            <person name="Reily A."/>
            <person name="Remington K.A."/>
            <person name="Rieger T.T."/>
            <person name="Ritchie M.G."/>
            <person name="Robin C."/>
            <person name="Rogers Y.H."/>
            <person name="Rohde C."/>
            <person name="Rozas J."/>
            <person name="Rubenfield M.J."/>
            <person name="Ruiz A."/>
            <person name="Russo S."/>
            <person name="Salzberg S.L."/>
            <person name="Sanchez-Gracia A."/>
            <person name="Saranga D.J."/>
            <person name="Sato H."/>
            <person name="Schaeffer S.W."/>
            <person name="Schatz M.C."/>
            <person name="Schlenke T."/>
            <person name="Schwartz R."/>
            <person name="Segarra C."/>
            <person name="Singh R.S."/>
            <person name="Sirot L."/>
            <person name="Sirota M."/>
            <person name="Sisneros N.B."/>
            <person name="Smith C.D."/>
            <person name="Smith T.F."/>
            <person name="Spieth J."/>
            <person name="Stage D.E."/>
            <person name="Stark A."/>
            <person name="Stephan W."/>
            <person name="Strausberg R.L."/>
            <person name="Strempel S."/>
            <person name="Sturgill D."/>
            <person name="Sutton G."/>
            <person name="Sutton G.G."/>
            <person name="Tao W."/>
            <person name="Teichmann S."/>
            <person name="Tobari Y.N."/>
            <person name="Tomimura Y."/>
            <person name="Tsolas J.M."/>
            <person name="Valente V.L."/>
            <person name="Venter E."/>
            <person name="Venter J.C."/>
            <person name="Vicario S."/>
            <person name="Vieira F.G."/>
            <person name="Vilella A.J."/>
            <person name="Villasante A."/>
            <person name="Walenz B."/>
            <person name="Wang J."/>
            <person name="Wasserman M."/>
            <person name="Watts T."/>
            <person name="Wilson D."/>
            <person name="Wilson R.K."/>
            <person name="Wing R.A."/>
            <person name="Wolfner M.F."/>
            <person name="Wong A."/>
            <person name="Wong G.K."/>
            <person name="Wu C.I."/>
            <person name="Wu G."/>
            <person name="Yamamoto D."/>
            <person name="Yang H.P."/>
            <person name="Yang S.P."/>
            <person name="Yorke J.A."/>
            <person name="Yoshida K."/>
            <person name="Zdobnov E."/>
            <person name="Zhang P."/>
            <person name="Zhang Y."/>
            <person name="Zimin A.V."/>
            <person name="Baldwin J."/>
            <person name="Abdouelleil A."/>
            <person name="Abdulkadir J."/>
            <person name="Abebe A."/>
            <person name="Abera B."/>
            <person name="Abreu J."/>
            <person name="Acer S.C."/>
            <person name="Aftuck L."/>
            <person name="Alexander A."/>
            <person name="An P."/>
            <person name="Anderson E."/>
            <person name="Anderson S."/>
            <person name="Arachi H."/>
            <person name="Azer M."/>
            <person name="Bachantsang P."/>
            <person name="Barry A."/>
            <person name="Bayul T."/>
            <person name="Berlin A."/>
            <person name="Bessette D."/>
            <person name="Bloom T."/>
            <person name="Blye J."/>
            <person name="Boguslavskiy L."/>
            <person name="Bonnet C."/>
            <person name="Boukhgalter B."/>
            <person name="Bourzgui I."/>
            <person name="Brown A."/>
            <person name="Cahill P."/>
            <person name="Channer S."/>
            <person name="Cheshatsang Y."/>
            <person name="Chuda L."/>
            <person name="Citroen M."/>
            <person name="Collymore A."/>
            <person name="Cooke P."/>
            <person name="Costello M."/>
            <person name="D'Aco K."/>
            <person name="Daza R."/>
            <person name="De Haan G."/>
            <person name="DeGray S."/>
            <person name="DeMaso C."/>
            <person name="Dhargay N."/>
            <person name="Dooley K."/>
            <person name="Dooley E."/>
            <person name="Doricent M."/>
            <person name="Dorje P."/>
            <person name="Dorjee K."/>
            <person name="Dupes A."/>
            <person name="Elong R."/>
            <person name="Falk J."/>
            <person name="Farina A."/>
            <person name="Faro S."/>
            <person name="Ferguson D."/>
            <person name="Fisher S."/>
            <person name="Foley C.D."/>
            <person name="Franke A."/>
            <person name="Friedrich D."/>
            <person name="Gadbois L."/>
            <person name="Gearin G."/>
            <person name="Gearin C.R."/>
            <person name="Giannoukos G."/>
            <person name="Goode T."/>
            <person name="Graham J."/>
            <person name="Grandbois E."/>
            <person name="Grewal S."/>
            <person name="Gyaltsen K."/>
            <person name="Hafez N."/>
            <person name="Hagos B."/>
            <person name="Hall J."/>
            <person name="Henson C."/>
            <person name="Hollinger A."/>
            <person name="Honan T."/>
            <person name="Huard M.D."/>
            <person name="Hughes L."/>
            <person name="Hurhula B."/>
            <person name="Husby M.E."/>
            <person name="Kamat A."/>
            <person name="Kanga B."/>
            <person name="Kashin S."/>
            <person name="Khazanovich D."/>
            <person name="Kisner P."/>
            <person name="Lance K."/>
            <person name="Lara M."/>
            <person name="Lee W."/>
            <person name="Lennon N."/>
            <person name="Letendre F."/>
            <person name="LeVine R."/>
            <person name="Lipovsky A."/>
            <person name="Liu X."/>
            <person name="Liu J."/>
            <person name="Liu S."/>
            <person name="Lokyitsang T."/>
            <person name="Lokyitsang Y."/>
            <person name="Lubonja R."/>
            <person name="Lui A."/>
            <person name="MacDonald P."/>
            <person name="Magnisalis V."/>
            <person name="Maru K."/>
            <person name="Matthews C."/>
            <person name="McCusker W."/>
            <person name="McDonough S."/>
            <person name="Mehta T."/>
            <person name="Meldrim J."/>
            <person name="Meneus L."/>
            <person name="Mihai O."/>
            <person name="Mihalev A."/>
            <person name="Mihova T."/>
            <person name="Mittelman R."/>
            <person name="Mlenga V."/>
            <person name="Montmayeur A."/>
            <person name="Mulrain L."/>
            <person name="Navidi A."/>
            <person name="Naylor J."/>
            <person name="Negash T."/>
            <person name="Nguyen T."/>
            <person name="Nguyen N."/>
            <person name="Nicol R."/>
            <person name="Norbu C."/>
            <person name="Norbu N."/>
            <person name="Novod N."/>
            <person name="O'Neill B."/>
            <person name="Osman S."/>
            <person name="Markiewicz E."/>
            <person name="Oyono O.L."/>
            <person name="Patti C."/>
            <person name="Phunkhang P."/>
            <person name="Pierre F."/>
            <person name="Priest M."/>
            <person name="Raghuraman S."/>
            <person name="Rege F."/>
            <person name="Reyes R."/>
            <person name="Rise C."/>
            <person name="Rogov P."/>
            <person name="Ross K."/>
            <person name="Ryan E."/>
            <person name="Settipalli S."/>
            <person name="Shea T."/>
            <person name="Sherpa N."/>
            <person name="Shi L."/>
            <person name="Shih D."/>
            <person name="Sparrow T."/>
            <person name="Spaulding J."/>
            <person name="Stalker J."/>
            <person name="Stange-Thomann N."/>
            <person name="Stavropoulos S."/>
            <person name="Stone C."/>
            <person name="Strader C."/>
            <person name="Tesfaye S."/>
            <person name="Thomson T."/>
            <person name="Thoulutsang Y."/>
            <person name="Thoulutsang D."/>
            <person name="Topham K."/>
            <person name="Topping I."/>
            <person name="Tsamla T."/>
            <person name="Vassiliev H."/>
            <person name="Vo A."/>
            <person name="Wangchuk T."/>
            <person name="Wangdi T."/>
            <person name="Weiand M."/>
            <person name="Wilkinson J."/>
            <person name="Wilson A."/>
            <person name="Yadav S."/>
            <person name="Young G."/>
            <person name="Yu Q."/>
            <person name="Zembek L."/>
            <person name="Zhong D."/>
            <person name="Zimmer A."/>
            <person name="Zwirko Z."/>
            <person name="Jaffe D.B."/>
            <person name="Alvarez P."/>
            <person name="Brockman W."/>
            <person name="Butler J."/>
            <person name="Chin C."/>
            <person name="Gnerre S."/>
            <person name="Grabherr M."/>
            <person name="Kleber M."/>
            <person name="Mauceli E."/>
            <person name="MacCallum I."/>
        </authorList>
    </citation>
    <scope>NUCLEOTIDE SEQUENCE [LARGE SCALE GENOMIC DNA]</scope>
    <source>
        <strain evidence="3">Rob3c / Tucson 14021-0248.25</strain>
    </source>
</reference>
<dbReference type="PANTHER" id="PTHR21115:SF0">
    <property type="entry name" value="GH06117P-RELATED"/>
    <property type="match status" value="1"/>
</dbReference>
<name>B4HV55_DROSE</name>
<dbReference type="EMBL" id="CH480817">
    <property type="protein sequence ID" value="EDW50826.1"/>
    <property type="molecule type" value="Genomic_DNA"/>
</dbReference>
<dbReference type="HOGENOM" id="CLU_2592328_0_0_1"/>
<protein>
    <submittedName>
        <fullName evidence="2">GM13766</fullName>
    </submittedName>
</protein>
<sequence>MGAAGVVGLASAGYAATRSGNKLVDRSQHEQSINVTDRDARGHWLGVAGGTVGLAAAGATTVLTTATNAGREVGAKANDR</sequence>
<accession>B4HV55</accession>
<gene>
    <name evidence="2" type="primary">Dsec\GM13766</name>
    <name evidence="2" type="ORF">Dsec_GM13766</name>
</gene>
<evidence type="ECO:0000259" key="1">
    <source>
        <dbReference type="Pfam" id="PF16013"/>
    </source>
</evidence>
<proteinExistence type="predicted"/>
<evidence type="ECO:0000313" key="3">
    <source>
        <dbReference type="Proteomes" id="UP000001292"/>
    </source>
</evidence>
<dbReference type="Pfam" id="PF16013">
    <property type="entry name" value="DUF4781"/>
    <property type="match status" value="1"/>
</dbReference>
<dbReference type="AlphaFoldDB" id="B4HV55"/>